<dbReference type="Gene3D" id="3.40.50.300">
    <property type="entry name" value="P-loop containing nucleotide triphosphate hydrolases"/>
    <property type="match status" value="1"/>
</dbReference>
<name>A0A388JP50_CHABU</name>
<protein>
    <submittedName>
        <fullName evidence="1">Glycerate 3-kinase (GlyK)</fullName>
    </submittedName>
</protein>
<dbReference type="EMBL" id="BFEA01000005">
    <property type="protein sequence ID" value="GBG59596.1"/>
    <property type="molecule type" value="Genomic_DNA"/>
</dbReference>
<dbReference type="InterPro" id="IPR027417">
    <property type="entry name" value="P-loop_NTPase"/>
</dbReference>
<dbReference type="AlphaFoldDB" id="A0A388JP50"/>
<reference evidence="1 2" key="1">
    <citation type="journal article" date="2018" name="Cell">
        <title>The Chara Genome: Secondary Complexity and Implications for Plant Terrestrialization.</title>
        <authorList>
            <person name="Nishiyama T."/>
            <person name="Sakayama H."/>
            <person name="Vries J.D."/>
            <person name="Buschmann H."/>
            <person name="Saint-Marcoux D."/>
            <person name="Ullrich K.K."/>
            <person name="Haas F.B."/>
            <person name="Vanderstraeten L."/>
            <person name="Becker D."/>
            <person name="Lang D."/>
            <person name="Vosolsobe S."/>
            <person name="Rombauts S."/>
            <person name="Wilhelmsson P.K.I."/>
            <person name="Janitza P."/>
            <person name="Kern R."/>
            <person name="Heyl A."/>
            <person name="Rumpler F."/>
            <person name="Villalobos L.I.A.C."/>
            <person name="Clay J.M."/>
            <person name="Skokan R."/>
            <person name="Toyoda A."/>
            <person name="Suzuki Y."/>
            <person name="Kagoshima H."/>
            <person name="Schijlen E."/>
            <person name="Tajeshwar N."/>
            <person name="Catarino B."/>
            <person name="Hetherington A.J."/>
            <person name="Saltykova A."/>
            <person name="Bonnot C."/>
            <person name="Breuninger H."/>
            <person name="Symeonidi A."/>
            <person name="Radhakrishnan G.V."/>
            <person name="Van Nieuwerburgh F."/>
            <person name="Deforce D."/>
            <person name="Chang C."/>
            <person name="Karol K.G."/>
            <person name="Hedrich R."/>
            <person name="Ulvskov P."/>
            <person name="Glockner G."/>
            <person name="Delwiche C.F."/>
            <person name="Petrasek J."/>
            <person name="Van de Peer Y."/>
            <person name="Friml J."/>
            <person name="Beilby M."/>
            <person name="Dolan L."/>
            <person name="Kohara Y."/>
            <person name="Sugano S."/>
            <person name="Fujiyama A."/>
            <person name="Delaux P.-M."/>
            <person name="Quint M."/>
            <person name="TheiBen G."/>
            <person name="Hagemann M."/>
            <person name="Harholt J."/>
            <person name="Dunand C."/>
            <person name="Zachgo S."/>
            <person name="Langdale J."/>
            <person name="Maumus F."/>
            <person name="Straeten D.V.D."/>
            <person name="Gould S.B."/>
            <person name="Rensing S.A."/>
        </authorList>
    </citation>
    <scope>NUCLEOTIDE SEQUENCE [LARGE SCALE GENOMIC DNA]</scope>
    <source>
        <strain evidence="1 2">S276</strain>
    </source>
</reference>
<dbReference type="OrthoDB" id="347435at2759"/>
<dbReference type="GO" id="GO:0009853">
    <property type="term" value="P:photorespiration"/>
    <property type="evidence" value="ECO:0007669"/>
    <property type="project" value="EnsemblPlants"/>
</dbReference>
<keyword evidence="1" id="KW-0808">Transferase</keyword>
<dbReference type="PANTHER" id="PTHR10285">
    <property type="entry name" value="URIDINE KINASE"/>
    <property type="match status" value="1"/>
</dbReference>
<keyword evidence="1" id="KW-0418">Kinase</keyword>
<sequence length="407" mass="45732">MGPSILSGGSASACSFAEQKWNRRVACIAQHVAGGGRFAERASGSRQHRGTACRAAPAAAPLAGLPISLEDCSDADLCAYICRGPLMRKSGIKPEDVLRDLDTWKDLGRKLVEQIGLNVRELTEPDMARLFHYYLPAFMWCWRQLREHKTEHVKKGMTPSALLIGMSAPQGCGKSTLVESLETLFEYVGSRAAVISVDDFYLTYEGQNRLADEHPENRLLELRGNAGSHDLQLGTKTITALKQLTRPGFSLRIPRYNKSAYGGRGDRKDPAKWPEIQSPIEVILFEGWMLGFEPLPTEKVMEVDPQLGKVNEYLKDYHEAWHKHIDSWMVIEVQDPNWVFNWRLEAEVMMRASGKDGMTDEQVEDFVSRYIPAYKAYLPPLYSKGPRGSTPLQLLRIAIDQNRNPLG</sequence>
<organism evidence="1 2">
    <name type="scientific">Chara braunii</name>
    <name type="common">Braun's stonewort</name>
    <dbReference type="NCBI Taxonomy" id="69332"/>
    <lineage>
        <taxon>Eukaryota</taxon>
        <taxon>Viridiplantae</taxon>
        <taxon>Streptophyta</taxon>
        <taxon>Charophyceae</taxon>
        <taxon>Charales</taxon>
        <taxon>Characeae</taxon>
        <taxon>Chara</taxon>
    </lineage>
</organism>
<dbReference type="STRING" id="69332.A0A388JP50"/>
<dbReference type="Gramene" id="GBG59596">
    <property type="protein sequence ID" value="GBG59596"/>
    <property type="gene ID" value="CBR_g49861"/>
</dbReference>
<evidence type="ECO:0000313" key="2">
    <source>
        <dbReference type="Proteomes" id="UP000265515"/>
    </source>
</evidence>
<keyword evidence="2" id="KW-1185">Reference proteome</keyword>
<dbReference type="Proteomes" id="UP000265515">
    <property type="component" value="Unassembled WGS sequence"/>
</dbReference>
<gene>
    <name evidence="1" type="ORF">CBR_g49861</name>
</gene>
<proteinExistence type="predicted"/>
<evidence type="ECO:0000313" key="1">
    <source>
        <dbReference type="EMBL" id="GBG59596.1"/>
    </source>
</evidence>
<dbReference type="GO" id="GO:0008887">
    <property type="term" value="F:glycerate kinase activity"/>
    <property type="evidence" value="ECO:0007669"/>
    <property type="project" value="EnsemblPlants"/>
</dbReference>
<accession>A0A388JP50</accession>
<dbReference type="OMA" id="WCEQQIS"/>
<comment type="caution">
    <text evidence="1">The sequence shown here is derived from an EMBL/GenBank/DDBJ whole genome shotgun (WGS) entry which is preliminary data.</text>
</comment>
<dbReference type="SUPFAM" id="SSF52540">
    <property type="entry name" value="P-loop containing nucleoside triphosphate hydrolases"/>
    <property type="match status" value="1"/>
</dbReference>